<sequence length="118" mass="13909">MRLYLGSVIINRLPFCRQSGEICLCDAQAYRLIDDDSRHIKMASSRILRQIFAHHQTKVQRDAFVFVNHQLRFNQRGELLANFVKLFVFQIRRELPVTSFITQRHLFIAHIQQTIALA</sequence>
<evidence type="ECO:0000313" key="2">
    <source>
        <dbReference type="Proteomes" id="UP000345637"/>
    </source>
</evidence>
<organism evidence="1 2">
    <name type="scientific">Raoultella planticola</name>
    <name type="common">Klebsiella planticola</name>
    <dbReference type="NCBI Taxonomy" id="575"/>
    <lineage>
        <taxon>Bacteria</taxon>
        <taxon>Pseudomonadati</taxon>
        <taxon>Pseudomonadota</taxon>
        <taxon>Gammaproteobacteria</taxon>
        <taxon>Enterobacterales</taxon>
        <taxon>Enterobacteriaceae</taxon>
        <taxon>Klebsiella/Raoultella group</taxon>
        <taxon>Raoultella</taxon>
    </lineage>
</organism>
<name>A0A485C9B1_RAOPL</name>
<proteinExistence type="predicted"/>
<dbReference type="AlphaFoldDB" id="A0A485C9B1"/>
<accession>A0A485C9B1</accession>
<protein>
    <submittedName>
        <fullName evidence="1">Uncharacterized protein</fullName>
    </submittedName>
</protein>
<gene>
    <name evidence="1" type="ORF">NCTC12998_05532</name>
</gene>
<evidence type="ECO:0000313" key="1">
    <source>
        <dbReference type="EMBL" id="VFS81851.1"/>
    </source>
</evidence>
<dbReference type="EMBL" id="CAADJE010000026">
    <property type="protein sequence ID" value="VFS81851.1"/>
    <property type="molecule type" value="Genomic_DNA"/>
</dbReference>
<dbReference type="Proteomes" id="UP000345637">
    <property type="component" value="Unassembled WGS sequence"/>
</dbReference>
<reference evidence="1 2" key="1">
    <citation type="submission" date="2019-03" db="EMBL/GenBank/DDBJ databases">
        <authorList>
            <consortium name="Pathogen Informatics"/>
        </authorList>
    </citation>
    <scope>NUCLEOTIDE SEQUENCE [LARGE SCALE GENOMIC DNA]</scope>
    <source>
        <strain evidence="1 2">NCTC12998</strain>
    </source>
</reference>